<keyword evidence="2" id="KW-1185">Reference proteome</keyword>
<evidence type="ECO:0000313" key="2">
    <source>
        <dbReference type="Proteomes" id="UP000814033"/>
    </source>
</evidence>
<reference evidence="1" key="2">
    <citation type="journal article" date="2022" name="New Phytol.">
        <title>Evolutionary transition to the ectomycorrhizal habit in the genomes of a hyperdiverse lineage of mushroom-forming fungi.</title>
        <authorList>
            <person name="Looney B."/>
            <person name="Miyauchi S."/>
            <person name="Morin E."/>
            <person name="Drula E."/>
            <person name="Courty P.E."/>
            <person name="Kohler A."/>
            <person name="Kuo A."/>
            <person name="LaButti K."/>
            <person name="Pangilinan J."/>
            <person name="Lipzen A."/>
            <person name="Riley R."/>
            <person name="Andreopoulos W."/>
            <person name="He G."/>
            <person name="Johnson J."/>
            <person name="Nolan M."/>
            <person name="Tritt A."/>
            <person name="Barry K.W."/>
            <person name="Grigoriev I.V."/>
            <person name="Nagy L.G."/>
            <person name="Hibbett D."/>
            <person name="Henrissat B."/>
            <person name="Matheny P.B."/>
            <person name="Labbe J."/>
            <person name="Martin F.M."/>
        </authorList>
    </citation>
    <scope>NUCLEOTIDE SEQUENCE</scope>
    <source>
        <strain evidence="1">FP105234-sp</strain>
    </source>
</reference>
<accession>A0ACB8RV13</accession>
<gene>
    <name evidence="1" type="ORF">FA95DRAFT_1491867</name>
</gene>
<dbReference type="EMBL" id="MU275896">
    <property type="protein sequence ID" value="KAI0047894.1"/>
    <property type="molecule type" value="Genomic_DNA"/>
</dbReference>
<organism evidence="1 2">
    <name type="scientific">Auriscalpium vulgare</name>
    <dbReference type="NCBI Taxonomy" id="40419"/>
    <lineage>
        <taxon>Eukaryota</taxon>
        <taxon>Fungi</taxon>
        <taxon>Dikarya</taxon>
        <taxon>Basidiomycota</taxon>
        <taxon>Agaricomycotina</taxon>
        <taxon>Agaricomycetes</taxon>
        <taxon>Russulales</taxon>
        <taxon>Auriscalpiaceae</taxon>
        <taxon>Auriscalpium</taxon>
    </lineage>
</organism>
<dbReference type="Proteomes" id="UP000814033">
    <property type="component" value="Unassembled WGS sequence"/>
</dbReference>
<reference evidence="1" key="1">
    <citation type="submission" date="2021-02" db="EMBL/GenBank/DDBJ databases">
        <authorList>
            <consortium name="DOE Joint Genome Institute"/>
            <person name="Ahrendt S."/>
            <person name="Looney B.P."/>
            <person name="Miyauchi S."/>
            <person name="Morin E."/>
            <person name="Drula E."/>
            <person name="Courty P.E."/>
            <person name="Chicoki N."/>
            <person name="Fauchery L."/>
            <person name="Kohler A."/>
            <person name="Kuo A."/>
            <person name="Labutti K."/>
            <person name="Pangilinan J."/>
            <person name="Lipzen A."/>
            <person name="Riley R."/>
            <person name="Andreopoulos W."/>
            <person name="He G."/>
            <person name="Johnson J."/>
            <person name="Barry K.W."/>
            <person name="Grigoriev I.V."/>
            <person name="Nagy L."/>
            <person name="Hibbett D."/>
            <person name="Henrissat B."/>
            <person name="Matheny P.B."/>
            <person name="Labbe J."/>
            <person name="Martin F."/>
        </authorList>
    </citation>
    <scope>NUCLEOTIDE SEQUENCE</scope>
    <source>
        <strain evidence="1">FP105234-sp</strain>
    </source>
</reference>
<proteinExistence type="predicted"/>
<name>A0ACB8RV13_9AGAM</name>
<evidence type="ECO:0000313" key="1">
    <source>
        <dbReference type="EMBL" id="KAI0047894.1"/>
    </source>
</evidence>
<sequence length="559" mass="62433">MASLNGDILHLVALEIYGGSWGSDRIPTLANFAAVSRDVRTAVLPLLFRKVSWPHRRKVDDLQGLHFFPEALWPHFSMTSALTPLPCSRHFVFDWPHEWLDRFPPKYGDYGSDPYSRNYYAPRHLEPLLNALPTLQLTHVTLRCPFVPPIALVSALLKCPTLHTLSCEDTPLDCPLPTQAFPALTTLALVAVGEGLRIGDGKVDPRIADRFLWVRAWKNRYRARRELRLPMEAWTAMLLLARHASRLRTMQLSGDLCDPGRLAACHWPELHTFILTGHVPGPPYDSAPLSVALARMPRVRDVRLLLAKSPDKRLLNVLPPESSADMLPSTLTHFAVSTACALDRGLLARGPGLSSVAIVSIMDFPRLPIALSLAEAANLITDLSSGASPRQLRIMIEDKLAPDFCAYLSTRLPLLEELEIEVCGYHDGKPAYEWHEFAQALAPLTHLRSLRICIQFPEFDDVGVGAPWWDVRAACAAVLVEQLPTLHRVGLEYRERTGTHKYQDSWLEFDVVRKASAPAAGAVLVDGSKEVVDKVVLEPQPTRCYEFPEVWETCTGAYE</sequence>
<comment type="caution">
    <text evidence="1">The sequence shown here is derived from an EMBL/GenBank/DDBJ whole genome shotgun (WGS) entry which is preliminary data.</text>
</comment>
<protein>
    <submittedName>
        <fullName evidence="1">Uncharacterized protein</fullName>
    </submittedName>
</protein>